<evidence type="ECO:0000256" key="1">
    <source>
        <dbReference type="SAM" id="Coils"/>
    </source>
</evidence>
<gene>
    <name evidence="2" type="ORF">TTAC_LOCUS914</name>
</gene>
<evidence type="ECO:0000313" key="3">
    <source>
        <dbReference type="Proteomes" id="UP000274429"/>
    </source>
</evidence>
<reference evidence="4" key="1">
    <citation type="submission" date="2017-02" db="UniProtKB">
        <authorList>
            <consortium name="WormBaseParasite"/>
        </authorList>
    </citation>
    <scope>IDENTIFICATION</scope>
</reference>
<dbReference type="WBParaSite" id="TTAC_0000091301-mRNA-1">
    <property type="protein sequence ID" value="TTAC_0000091301-mRNA-1"/>
    <property type="gene ID" value="TTAC_0000091301"/>
</dbReference>
<dbReference type="EMBL" id="UYWX01000128">
    <property type="protein sequence ID" value="VDM17170.1"/>
    <property type="molecule type" value="Genomic_DNA"/>
</dbReference>
<dbReference type="AlphaFoldDB" id="A0A0R3WJQ0"/>
<reference evidence="2 3" key="2">
    <citation type="submission" date="2018-11" db="EMBL/GenBank/DDBJ databases">
        <authorList>
            <consortium name="Pathogen Informatics"/>
        </authorList>
    </citation>
    <scope>NUCLEOTIDE SEQUENCE [LARGE SCALE GENOMIC DNA]</scope>
</reference>
<feature type="coiled-coil region" evidence="1">
    <location>
        <begin position="516"/>
        <end position="566"/>
    </location>
</feature>
<organism evidence="4">
    <name type="scientific">Hydatigena taeniaeformis</name>
    <name type="common">Feline tapeworm</name>
    <name type="synonym">Taenia taeniaeformis</name>
    <dbReference type="NCBI Taxonomy" id="6205"/>
    <lineage>
        <taxon>Eukaryota</taxon>
        <taxon>Metazoa</taxon>
        <taxon>Spiralia</taxon>
        <taxon>Lophotrochozoa</taxon>
        <taxon>Platyhelminthes</taxon>
        <taxon>Cestoda</taxon>
        <taxon>Eucestoda</taxon>
        <taxon>Cyclophyllidea</taxon>
        <taxon>Taeniidae</taxon>
        <taxon>Hydatigera</taxon>
    </lineage>
</organism>
<sequence>MRFPLGRRVVSLSDIYTHKKIMPDHKLRFKSQDLALSNLIETSQVLLDERTSAKRFRQLYSHLKFAHTQLQVGYFSWKVRLFSILAEKRELELLCAELQKSALSPETLELIKCEVKNALMKKSEEELIKATEEVNFVKSGYLNATKKLETLKVDYDRLLVGSQAVREEEALREIEHKHMAESQEEVINRLSSLLSSDTETLAALYRENSQISAQYQIIVGEAEKSKRLYDTQMCELKNELIRAIEGLAAAKADRATLVAKCESLNGEMEVLAKNLASTRTDLRAARQRVIDCERARLSLEKDLEARVHCLRSELSSFRLTAQRERVEIERQRDHLAFQVQGTQRLLNRLMILKRISKHLISDLTSQMALALAKFEEVEMLYQQREQEMSQRESDLRKTVVDSTEESRNRSAEILHQLECTQSRLRELAAQHEEVTQALAESETLKFEIQKKLSLSEAQNSALKDELSVARNELKVRQSQIQNLECVLNEFTSTEDRFPEKEEGDVGGQTGEMVGVREAYKKLLEKFRSQRTKLTEKIRQLDAELIAKSYEAERNRQENEKLRVTQTFVICICIKRNCVPQAEYQRVKSQLKEFQRRKESYWFLLHQSDQVLSNHSD</sequence>
<evidence type="ECO:0000313" key="4">
    <source>
        <dbReference type="WBParaSite" id="TTAC_0000091301-mRNA-1"/>
    </source>
</evidence>
<accession>A0A0R3WJQ0</accession>
<keyword evidence="3" id="KW-1185">Reference proteome</keyword>
<dbReference type="Proteomes" id="UP000274429">
    <property type="component" value="Unassembled WGS sequence"/>
</dbReference>
<protein>
    <submittedName>
        <fullName evidence="4">Coiled-coil domain-containing protein 18</fullName>
    </submittedName>
</protein>
<proteinExistence type="predicted"/>
<name>A0A0R3WJQ0_HYDTA</name>
<dbReference type="OrthoDB" id="311279at2759"/>
<keyword evidence="1" id="KW-0175">Coiled coil</keyword>
<evidence type="ECO:0000313" key="2">
    <source>
        <dbReference type="EMBL" id="VDM17170.1"/>
    </source>
</evidence>
<feature type="coiled-coil region" evidence="1">
    <location>
        <begin position="417"/>
        <end position="472"/>
    </location>
</feature>